<evidence type="ECO:0000256" key="2">
    <source>
        <dbReference type="SAM" id="MobiDB-lite"/>
    </source>
</evidence>
<reference evidence="5 6" key="1">
    <citation type="submission" date="2016-05" db="EMBL/GenBank/DDBJ databases">
        <authorList>
            <person name="Naeem Raeece"/>
        </authorList>
    </citation>
    <scope>NUCLEOTIDE SEQUENCE [LARGE SCALE GENOMIC DNA]</scope>
</reference>
<dbReference type="EMBL" id="FLQV01000074">
    <property type="protein sequence ID" value="SBS80875.1"/>
    <property type="molecule type" value="Genomic_DNA"/>
</dbReference>
<feature type="compositionally biased region" description="Basic and acidic residues" evidence="2">
    <location>
        <begin position="123"/>
        <end position="140"/>
    </location>
</feature>
<sequence length="515" mass="58685">MSVNKLKSSTFTRQEYRNVEEKKKEPNNNGSMKKQGTAKIVKKKTNAQIENGPGDNNAFEKENEKIVKKKTLKKTDLQVGAQAAPSPTSPTSPTSLKSLTSLRINNDESKKTIVRKVVRRVTTRKDEHGIKEDDVSNRVDDGEDGSGDRCIGGSGTTPVVKKIIRRKKKPAQLISQANLSNNGESDGDPEGDGNGDGRGGGVDTENEILNSIIEKKIPHATDQEKGTKKKKKILVKKMLISEKSKLPVRSNVVGIGGGSTVGGELGTEGEMEKEKMEKLRHSHEEEVIKLKEERKEEEEKLNTYIHNLNMEMYNLNNRIKDEVVEKEKLQLLIADLNDTKSCLEKKVLTLETKIEETTEMYNLLKEKVITLEEENKLLLQRDEEKGERVTILEDEKIKLEKKMEEKMEEKIIALKRKDEMITKYIKEIENYKNVLKNKGEMMMLMNSSSTIDKNSPEKNNHKEYINKLVKEKKELIYAFKKQLDLIIILKKQINLLENNKILNITSSEFKRILQD</sequence>
<feature type="compositionally biased region" description="Polar residues" evidence="2">
    <location>
        <begin position="1"/>
        <end position="13"/>
    </location>
</feature>
<keyword evidence="1" id="KW-0175">Coiled coil</keyword>
<evidence type="ECO:0000313" key="4">
    <source>
        <dbReference type="EMBL" id="SBS80875.1"/>
    </source>
</evidence>
<accession>A0A1A8VLU3</accession>
<evidence type="ECO:0000313" key="3">
    <source>
        <dbReference type="EMBL" id="SBS80227.1"/>
    </source>
</evidence>
<feature type="compositionally biased region" description="Low complexity" evidence="2">
    <location>
        <begin position="85"/>
        <end position="102"/>
    </location>
</feature>
<organism evidence="3 6">
    <name type="scientific">Plasmodium ovale curtisi</name>
    <dbReference type="NCBI Taxonomy" id="864141"/>
    <lineage>
        <taxon>Eukaryota</taxon>
        <taxon>Sar</taxon>
        <taxon>Alveolata</taxon>
        <taxon>Apicomplexa</taxon>
        <taxon>Aconoidasida</taxon>
        <taxon>Haemosporida</taxon>
        <taxon>Plasmodiidae</taxon>
        <taxon>Plasmodium</taxon>
        <taxon>Plasmodium (Plasmodium)</taxon>
    </lineage>
</organism>
<evidence type="ECO:0000313" key="5">
    <source>
        <dbReference type="Proteomes" id="UP000078546"/>
    </source>
</evidence>
<dbReference type="EMBL" id="FLQU01000054">
    <property type="protein sequence ID" value="SBS80227.1"/>
    <property type="molecule type" value="Genomic_DNA"/>
</dbReference>
<name>A0A1A8VLU3_PLAOA</name>
<evidence type="ECO:0000313" key="6">
    <source>
        <dbReference type="Proteomes" id="UP000078560"/>
    </source>
</evidence>
<evidence type="ECO:0000256" key="1">
    <source>
        <dbReference type="SAM" id="Coils"/>
    </source>
</evidence>
<reference evidence="3" key="2">
    <citation type="submission" date="2016-05" db="EMBL/GenBank/DDBJ databases">
        <authorList>
            <person name="Lavstsen T."/>
            <person name="Jespersen J.S."/>
        </authorList>
    </citation>
    <scope>NUCLEOTIDE SEQUENCE [LARGE SCALE GENOMIC DNA]</scope>
</reference>
<dbReference type="Proteomes" id="UP000078560">
    <property type="component" value="Unassembled WGS sequence"/>
</dbReference>
<dbReference type="Proteomes" id="UP000078546">
    <property type="component" value="Unassembled WGS sequence"/>
</dbReference>
<feature type="compositionally biased region" description="Basic and acidic residues" evidence="2">
    <location>
        <begin position="14"/>
        <end position="26"/>
    </location>
</feature>
<feature type="region of interest" description="Disordered" evidence="2">
    <location>
        <begin position="1"/>
        <end position="108"/>
    </location>
</feature>
<feature type="coiled-coil region" evidence="1">
    <location>
        <begin position="273"/>
        <end position="434"/>
    </location>
</feature>
<gene>
    <name evidence="4" type="ORF">POVCU1_003460</name>
    <name evidence="3" type="ORF">POVCU2_0004230</name>
</gene>
<feature type="region of interest" description="Disordered" evidence="2">
    <location>
        <begin position="123"/>
        <end position="206"/>
    </location>
</feature>
<dbReference type="AlphaFoldDB" id="A0A1A8VLU3"/>
<protein>
    <submittedName>
        <fullName evidence="3">Uncharacterized protein</fullName>
    </submittedName>
</protein>
<proteinExistence type="predicted"/>